<gene>
    <name evidence="1" type="ORF">TIFTF001_014165</name>
</gene>
<keyword evidence="2" id="KW-1185">Reference proteome</keyword>
<dbReference type="Proteomes" id="UP001187192">
    <property type="component" value="Unassembled WGS sequence"/>
</dbReference>
<dbReference type="AlphaFoldDB" id="A0AA87ZZ02"/>
<reference evidence="1" key="1">
    <citation type="submission" date="2023-07" db="EMBL/GenBank/DDBJ databases">
        <title>draft genome sequence of fig (Ficus carica).</title>
        <authorList>
            <person name="Takahashi T."/>
            <person name="Nishimura K."/>
        </authorList>
    </citation>
    <scope>NUCLEOTIDE SEQUENCE</scope>
</reference>
<proteinExistence type="predicted"/>
<evidence type="ECO:0000313" key="2">
    <source>
        <dbReference type="Proteomes" id="UP001187192"/>
    </source>
</evidence>
<evidence type="ECO:0000313" key="1">
    <source>
        <dbReference type="EMBL" id="GMN44973.1"/>
    </source>
</evidence>
<accession>A0AA87ZZ02</accession>
<name>A0AA87ZZ02_FICCA</name>
<comment type="caution">
    <text evidence="1">The sequence shown here is derived from an EMBL/GenBank/DDBJ whole genome shotgun (WGS) entry which is preliminary data.</text>
</comment>
<sequence length="126" mass="13741">MCPTTGSNVILGQQGRPTRIHHLTRVTRVPGLDCAPSTSPWGVCAAHLLLQHITSPPAATHSDKVYPCRHRRQQPYCPLLRVRAVWHQSIGPIESAGLRPNHLLGALGSRPGWVARAPKPARGAYK</sequence>
<dbReference type="EMBL" id="BTGU01000019">
    <property type="protein sequence ID" value="GMN44973.1"/>
    <property type="molecule type" value="Genomic_DNA"/>
</dbReference>
<protein>
    <submittedName>
        <fullName evidence="1">Uncharacterized protein</fullName>
    </submittedName>
</protein>
<organism evidence="1 2">
    <name type="scientific">Ficus carica</name>
    <name type="common">Common fig</name>
    <dbReference type="NCBI Taxonomy" id="3494"/>
    <lineage>
        <taxon>Eukaryota</taxon>
        <taxon>Viridiplantae</taxon>
        <taxon>Streptophyta</taxon>
        <taxon>Embryophyta</taxon>
        <taxon>Tracheophyta</taxon>
        <taxon>Spermatophyta</taxon>
        <taxon>Magnoliopsida</taxon>
        <taxon>eudicotyledons</taxon>
        <taxon>Gunneridae</taxon>
        <taxon>Pentapetalae</taxon>
        <taxon>rosids</taxon>
        <taxon>fabids</taxon>
        <taxon>Rosales</taxon>
        <taxon>Moraceae</taxon>
        <taxon>Ficeae</taxon>
        <taxon>Ficus</taxon>
    </lineage>
</organism>